<protein>
    <submittedName>
        <fullName evidence="2">Uncharacterized protein</fullName>
    </submittedName>
</protein>
<feature type="compositionally biased region" description="Basic and acidic residues" evidence="1">
    <location>
        <begin position="113"/>
        <end position="125"/>
    </location>
</feature>
<feature type="compositionally biased region" description="Acidic residues" evidence="1">
    <location>
        <begin position="128"/>
        <end position="142"/>
    </location>
</feature>
<evidence type="ECO:0000313" key="3">
    <source>
        <dbReference type="Proteomes" id="UP000002358"/>
    </source>
</evidence>
<accession>A0A7M7GBP4</accession>
<sequence>MSLLLASVTVESSLHQYLIIFRTVQPRFGDEGTKSDCVSSAVSCHHPGVVFRLPCRGSHLNLHVPSILRQPTELSDYGINDILIPEITETTGTPTESASEEDECGDDKDGTDDDKNGTDDDKVSTDESSSESAEEDNQSNQI</sequence>
<dbReference type="GeneID" id="100679646"/>
<proteinExistence type="predicted"/>
<feature type="region of interest" description="Disordered" evidence="1">
    <location>
        <begin position="86"/>
        <end position="142"/>
    </location>
</feature>
<feature type="compositionally biased region" description="Low complexity" evidence="1">
    <location>
        <begin position="86"/>
        <end position="97"/>
    </location>
</feature>
<evidence type="ECO:0000313" key="2">
    <source>
        <dbReference type="EnsemblMetazoa" id="XP_003423818"/>
    </source>
</evidence>
<dbReference type="RefSeq" id="XP_003423818.1">
    <property type="nucleotide sequence ID" value="XM_003423770.5"/>
</dbReference>
<dbReference type="EnsemblMetazoa" id="XM_003423770">
    <property type="protein sequence ID" value="XP_003423818"/>
    <property type="gene ID" value="LOC100679646"/>
</dbReference>
<name>A0A7M7GBP4_NASVI</name>
<reference evidence="2" key="1">
    <citation type="submission" date="2021-01" db="UniProtKB">
        <authorList>
            <consortium name="EnsemblMetazoa"/>
        </authorList>
    </citation>
    <scope>IDENTIFICATION</scope>
</reference>
<evidence type="ECO:0000256" key="1">
    <source>
        <dbReference type="SAM" id="MobiDB-lite"/>
    </source>
</evidence>
<dbReference type="Proteomes" id="UP000002358">
    <property type="component" value="Unassembled WGS sequence"/>
</dbReference>
<feature type="compositionally biased region" description="Acidic residues" evidence="1">
    <location>
        <begin position="98"/>
        <end position="112"/>
    </location>
</feature>
<keyword evidence="3" id="KW-1185">Reference proteome</keyword>
<dbReference type="InParanoid" id="A0A7M7GBP4"/>
<dbReference type="KEGG" id="nvi:100679646"/>
<dbReference type="AlphaFoldDB" id="A0A7M7GBP4"/>
<organism evidence="2 3">
    <name type="scientific">Nasonia vitripennis</name>
    <name type="common">Parasitic wasp</name>
    <dbReference type="NCBI Taxonomy" id="7425"/>
    <lineage>
        <taxon>Eukaryota</taxon>
        <taxon>Metazoa</taxon>
        <taxon>Ecdysozoa</taxon>
        <taxon>Arthropoda</taxon>
        <taxon>Hexapoda</taxon>
        <taxon>Insecta</taxon>
        <taxon>Pterygota</taxon>
        <taxon>Neoptera</taxon>
        <taxon>Endopterygota</taxon>
        <taxon>Hymenoptera</taxon>
        <taxon>Apocrita</taxon>
        <taxon>Proctotrupomorpha</taxon>
        <taxon>Chalcidoidea</taxon>
        <taxon>Pteromalidae</taxon>
        <taxon>Pteromalinae</taxon>
        <taxon>Nasonia</taxon>
    </lineage>
</organism>